<sequence length="145" mass="17169">MRYTLSNTIEKPLAEVVRRFQDPEGVKHWMEGLQKIEPQSGTPGEVGAKTDFYFLHRNKEMKISETILEQNMPHQMKFAYRSPMGYNEVEMVFEKISDHSVKQTSNSYFQFKGLMKIMAFLFTPMFKKQSMKYMTAFKNYVEKHS</sequence>
<name>A0A2S1SIA4_9FLAO</name>
<organism evidence="1 2">
    <name type="scientific">Flavobacterium pallidum</name>
    <dbReference type="NCBI Taxonomy" id="2172098"/>
    <lineage>
        <taxon>Bacteria</taxon>
        <taxon>Pseudomonadati</taxon>
        <taxon>Bacteroidota</taxon>
        <taxon>Flavobacteriia</taxon>
        <taxon>Flavobacteriales</taxon>
        <taxon>Flavobacteriaceae</taxon>
        <taxon>Flavobacterium</taxon>
    </lineage>
</organism>
<dbReference type="Gene3D" id="3.30.530.20">
    <property type="match status" value="1"/>
</dbReference>
<dbReference type="InterPro" id="IPR023393">
    <property type="entry name" value="START-like_dom_sf"/>
</dbReference>
<dbReference type="SUPFAM" id="SSF55961">
    <property type="entry name" value="Bet v1-like"/>
    <property type="match status" value="1"/>
</dbReference>
<protein>
    <submittedName>
        <fullName evidence="1">SRPBCC family protein</fullName>
    </submittedName>
</protein>
<accession>A0A2S1SIA4</accession>
<evidence type="ECO:0000313" key="2">
    <source>
        <dbReference type="Proteomes" id="UP000244937"/>
    </source>
</evidence>
<dbReference type="RefSeq" id="WP_108903889.1">
    <property type="nucleotide sequence ID" value="NZ_CP029187.1"/>
</dbReference>
<dbReference type="KEGG" id="fpal:HYN49_09490"/>
<keyword evidence="2" id="KW-1185">Reference proteome</keyword>
<reference evidence="1 2" key="1">
    <citation type="submission" date="2018-05" db="EMBL/GenBank/DDBJ databases">
        <title>Genome sequencing of Flavobacterium sp. HYN0049.</title>
        <authorList>
            <person name="Yi H."/>
            <person name="Baek C."/>
        </authorList>
    </citation>
    <scope>NUCLEOTIDE SEQUENCE [LARGE SCALE GENOMIC DNA]</scope>
    <source>
        <strain evidence="1 2">HYN0049</strain>
    </source>
</reference>
<dbReference type="Proteomes" id="UP000244937">
    <property type="component" value="Chromosome"/>
</dbReference>
<dbReference type="CDD" id="cd07812">
    <property type="entry name" value="SRPBCC"/>
    <property type="match status" value="1"/>
</dbReference>
<gene>
    <name evidence="1" type="ORF">HYN49_09490</name>
</gene>
<dbReference type="EMBL" id="CP029187">
    <property type="protein sequence ID" value="AWI26111.1"/>
    <property type="molecule type" value="Genomic_DNA"/>
</dbReference>
<dbReference type="OrthoDB" id="411301at2"/>
<proteinExistence type="predicted"/>
<dbReference type="AlphaFoldDB" id="A0A2S1SIA4"/>
<evidence type="ECO:0000313" key="1">
    <source>
        <dbReference type="EMBL" id="AWI26111.1"/>
    </source>
</evidence>